<protein>
    <submittedName>
        <fullName evidence="2">Uncharacterized protein</fullName>
    </submittedName>
</protein>
<dbReference type="AlphaFoldDB" id="R6UWU2"/>
<proteinExistence type="predicted"/>
<name>R6UWU2_9BACT</name>
<evidence type="ECO:0000313" key="2">
    <source>
        <dbReference type="EMBL" id="CDC75147.1"/>
    </source>
</evidence>
<reference evidence="2" key="1">
    <citation type="submission" date="2012-11" db="EMBL/GenBank/DDBJ databases">
        <title>Dependencies among metagenomic species, viruses, plasmids and units of genetic variation.</title>
        <authorList>
            <person name="Nielsen H.B."/>
            <person name="Almeida M."/>
            <person name="Juncker A.S."/>
            <person name="Rasmussen S."/>
            <person name="Li J."/>
            <person name="Sunagawa S."/>
            <person name="Plichta D."/>
            <person name="Gautier L."/>
            <person name="Le Chatelier E."/>
            <person name="Peletier E."/>
            <person name="Bonde I."/>
            <person name="Nielsen T."/>
            <person name="Manichanh C."/>
            <person name="Arumugam M."/>
            <person name="Batto J."/>
            <person name="Santos M.B.Q.D."/>
            <person name="Blom N."/>
            <person name="Borruel N."/>
            <person name="Burgdorf K.S."/>
            <person name="Boumezbeur F."/>
            <person name="Casellas F."/>
            <person name="Dore J."/>
            <person name="Guarner F."/>
            <person name="Hansen T."/>
            <person name="Hildebrand F."/>
            <person name="Kaas R.S."/>
            <person name="Kennedy S."/>
            <person name="Kristiansen K."/>
            <person name="Kultima J.R."/>
            <person name="Leonard P."/>
            <person name="Levenez F."/>
            <person name="Lund O."/>
            <person name="Moumen B."/>
            <person name="Le Paslier D."/>
            <person name="Pons N."/>
            <person name="Pedersen O."/>
            <person name="Prifti E."/>
            <person name="Qin J."/>
            <person name="Raes J."/>
            <person name="Tap J."/>
            <person name="Tims S."/>
            <person name="Ussery D.W."/>
            <person name="Yamada T."/>
            <person name="MetaHit consortium"/>
            <person name="Renault P."/>
            <person name="Sicheritz-Ponten T."/>
            <person name="Bork P."/>
            <person name="Wang J."/>
            <person name="Brunak S."/>
            <person name="Ehrlich S.D."/>
        </authorList>
    </citation>
    <scope>NUCLEOTIDE SEQUENCE [LARGE SCALE GENOMIC DNA]</scope>
</reference>
<sequence>MSFSDFTPPPVRHRSLSPFCAAEPMPPERSSSRQRRLRELPKCFPEPSGYTPTECRFPTGSGRKRRPFRSVRCIRTQRRGLRFRLFTLPIRILRRCLTETASRFSPERSSLTPMPRRRFSGETCRLPSRGLTGMCCAPSGLSVIMY</sequence>
<dbReference type="EMBL" id="CBFW010000276">
    <property type="protein sequence ID" value="CDC75147.1"/>
    <property type="molecule type" value="Genomic_DNA"/>
</dbReference>
<organism evidence="2 3">
    <name type="scientific">Candidatus Colimorpha enterica</name>
    <dbReference type="NCBI Taxonomy" id="3083063"/>
    <lineage>
        <taxon>Bacteria</taxon>
        <taxon>Pseudomonadati</taxon>
        <taxon>Bacteroidota</taxon>
        <taxon>Bacteroidia</taxon>
        <taxon>Bacteroidales</taxon>
        <taxon>Candidatus Colimorpha</taxon>
    </lineage>
</organism>
<evidence type="ECO:0000313" key="3">
    <source>
        <dbReference type="Proteomes" id="UP000017938"/>
    </source>
</evidence>
<gene>
    <name evidence="2" type="ORF">BN580_01765</name>
</gene>
<feature type="region of interest" description="Disordered" evidence="1">
    <location>
        <begin position="16"/>
        <end position="45"/>
    </location>
</feature>
<comment type="caution">
    <text evidence="2">The sequence shown here is derived from an EMBL/GenBank/DDBJ whole genome shotgun (WGS) entry which is preliminary data.</text>
</comment>
<accession>R6UWU2</accession>
<dbReference type="Proteomes" id="UP000017938">
    <property type="component" value="Unassembled WGS sequence"/>
</dbReference>
<evidence type="ECO:0000256" key="1">
    <source>
        <dbReference type="SAM" id="MobiDB-lite"/>
    </source>
</evidence>